<protein>
    <recommendedName>
        <fullName evidence="4">Peptidoglycan-binding protein</fullName>
    </recommendedName>
</protein>
<dbReference type="InterPro" id="IPR006597">
    <property type="entry name" value="Sel1-like"/>
</dbReference>
<dbReference type="InterPro" id="IPR011990">
    <property type="entry name" value="TPR-like_helical_dom_sf"/>
</dbReference>
<feature type="region of interest" description="Disordered" evidence="1">
    <location>
        <begin position="632"/>
        <end position="699"/>
    </location>
</feature>
<reference evidence="3" key="1">
    <citation type="submission" date="2018-05" db="EMBL/GenBank/DDBJ databases">
        <title>Complete Genome Sequence of Methylobacterium sp. 17SD2-17.</title>
        <authorList>
            <person name="Srinivasan S."/>
        </authorList>
    </citation>
    <scope>NUCLEOTIDE SEQUENCE [LARGE SCALE GENOMIC DNA]</scope>
    <source>
        <strain evidence="3">17SD2-17</strain>
    </source>
</reference>
<dbReference type="EMBL" id="CP029550">
    <property type="protein sequence ID" value="AWN44613.1"/>
    <property type="molecule type" value="Genomic_DNA"/>
</dbReference>
<organism evidence="2 3">
    <name type="scientific">Methylobacterium durans</name>
    <dbReference type="NCBI Taxonomy" id="2202825"/>
    <lineage>
        <taxon>Bacteria</taxon>
        <taxon>Pseudomonadati</taxon>
        <taxon>Pseudomonadota</taxon>
        <taxon>Alphaproteobacteria</taxon>
        <taxon>Hyphomicrobiales</taxon>
        <taxon>Methylobacteriaceae</taxon>
        <taxon>Methylobacterium</taxon>
    </lineage>
</organism>
<dbReference type="SUPFAM" id="SSF81901">
    <property type="entry name" value="HCP-like"/>
    <property type="match status" value="1"/>
</dbReference>
<dbReference type="PANTHER" id="PTHR11102:SF160">
    <property type="entry name" value="ERAD-ASSOCIATED E3 UBIQUITIN-PROTEIN LIGASE COMPONENT HRD3"/>
    <property type="match status" value="1"/>
</dbReference>
<feature type="compositionally biased region" description="Basic and acidic residues" evidence="1">
    <location>
        <begin position="175"/>
        <end position="193"/>
    </location>
</feature>
<dbReference type="Pfam" id="PF08238">
    <property type="entry name" value="Sel1"/>
    <property type="match status" value="4"/>
</dbReference>
<gene>
    <name evidence="2" type="ORF">DK389_17350</name>
</gene>
<sequence>MTRNASPSFEGFDPDVIEAAREVARRAGVPLETWMASVLPAEKKPARRRRSAAETKAEANSPATETDLPARTPPAAEIPAAAPDVSQRFSETLDALMTRLDAIDRTMAEDRKASRDAAGHRIAEIETRIAEVVGAGTEPVQKVAERLGDIERRMNELGEQLAAPRPLGRRGRPAVAEKRDAVSEIRQRQRELDAASGDPGTVGTMQRDLESRLDPSRTPSPAISELQRETSRLRESIGGLATGRDVGALEQAMLSLADGVQRTQEPADLAAIAGPIELIRVQVERLADDVADNVHARVASDVERLAARVDSALTGGAPGFADRDALANLFGELDEIRRLIASLAGPERIQSLAQGVQAISAQIAQLQHGYGVDHSEMAKLRPLLEEIRSGLKAPNAGDLAGQIQAMAEKLDALHDSASRSAPAESRAILGRIDALADRMERVSASPVGDLIDRLEDIGESLRKPAPPSAELASIQGQLRNLAEKVDRVGAKDGGEGLDALERQVLALTNRIDARGADPTLASLERTMSELLHQVSALREESPIEAAAELAARNAVAEVVGRTHGADAAELGGLRAAFADLVIRHEASDHRLQSTLEGVQTALDRLVTRLSLLDGDATVLRAAPRAAQAVEEPIDERLLSSTSMPAPRMRAAKRPELPRVPVGAPSPSAEPGRIADELLEPGAGRPSRERSAEAAEPGEASADIKTSFIAAARRAAQAAQAEVASEASLATDVRGERSALRASLAAPRPASRTSRLKAEIDRRRRPLLLGLAAIVLVLGALQALGLHEDPAPAPVAAPQVVEAAPRDAAPPADLQGQPSPQAAAPAEAARPPVTADPQTTQAIGGPAAEAPRATPPAKSAAPQIAGMGGFAGELASVPTGLAKLRQAALEGDGAAIYELAAREADGRGMPRDLALAAKLYEKLAASGYAPAQYKVAGHYEKGSGVVRDLGQAKLWYGRAAEQGHARSMHNLAVLYAENPGPSGRPDYATASSWFRRAAEFGVRDSQYNLAVLYARGMGVTQDLVQSYAWFSAAAAQGDEDAAKKRDDVGAKLPPSDLANARSIAAGFKPRKAEPLVNEPPQPKDAPGAMTLLGAPPPPALAGGFQPAKNRI</sequence>
<feature type="region of interest" description="Disordered" evidence="1">
    <location>
        <begin position="723"/>
        <end position="756"/>
    </location>
</feature>
<accession>A0A2U8WER0</accession>
<evidence type="ECO:0000256" key="1">
    <source>
        <dbReference type="SAM" id="MobiDB-lite"/>
    </source>
</evidence>
<dbReference type="SMART" id="SM00671">
    <property type="entry name" value="SEL1"/>
    <property type="match status" value="4"/>
</dbReference>
<feature type="compositionally biased region" description="Low complexity" evidence="1">
    <location>
        <begin position="845"/>
        <end position="856"/>
    </location>
</feature>
<proteinExistence type="predicted"/>
<dbReference type="KEGG" id="mets:DK389_17350"/>
<feature type="region of interest" description="Disordered" evidence="1">
    <location>
        <begin position="164"/>
        <end position="231"/>
    </location>
</feature>
<feature type="region of interest" description="Disordered" evidence="1">
    <location>
        <begin position="37"/>
        <end position="86"/>
    </location>
</feature>
<feature type="compositionally biased region" description="Low complexity" evidence="1">
    <location>
        <begin position="739"/>
        <end position="752"/>
    </location>
</feature>
<evidence type="ECO:0000313" key="2">
    <source>
        <dbReference type="EMBL" id="AWN44613.1"/>
    </source>
</evidence>
<feature type="region of interest" description="Disordered" evidence="1">
    <location>
        <begin position="806"/>
        <end position="860"/>
    </location>
</feature>
<feature type="compositionally biased region" description="Low complexity" evidence="1">
    <location>
        <begin position="69"/>
        <end position="83"/>
    </location>
</feature>
<feature type="compositionally biased region" description="Low complexity" evidence="1">
    <location>
        <begin position="1099"/>
        <end position="1110"/>
    </location>
</feature>
<dbReference type="Proteomes" id="UP000245926">
    <property type="component" value="Chromosome"/>
</dbReference>
<evidence type="ECO:0000313" key="3">
    <source>
        <dbReference type="Proteomes" id="UP000245926"/>
    </source>
</evidence>
<dbReference type="PANTHER" id="PTHR11102">
    <property type="entry name" value="SEL-1-LIKE PROTEIN"/>
    <property type="match status" value="1"/>
</dbReference>
<name>A0A2U8WER0_9HYPH</name>
<dbReference type="AlphaFoldDB" id="A0A2U8WER0"/>
<dbReference type="InterPro" id="IPR050767">
    <property type="entry name" value="Sel1_AlgK"/>
</dbReference>
<evidence type="ECO:0008006" key="4">
    <source>
        <dbReference type="Google" id="ProtNLM"/>
    </source>
</evidence>
<dbReference type="Gene3D" id="1.25.40.10">
    <property type="entry name" value="Tetratricopeptide repeat domain"/>
    <property type="match status" value="1"/>
</dbReference>
<feature type="compositionally biased region" description="Low complexity" evidence="1">
    <location>
        <begin position="806"/>
        <end position="834"/>
    </location>
</feature>
<dbReference type="OrthoDB" id="5295703at2"/>
<feature type="region of interest" description="Disordered" evidence="1">
    <location>
        <begin position="1065"/>
        <end position="1110"/>
    </location>
</feature>
<keyword evidence="3" id="KW-1185">Reference proteome</keyword>